<protein>
    <recommendedName>
        <fullName evidence="2">SCAN box domain-containing protein</fullName>
    </recommendedName>
</protein>
<dbReference type="EMBL" id="JAWQEG010000449">
    <property type="protein sequence ID" value="KAK3890015.1"/>
    <property type="molecule type" value="Genomic_DNA"/>
</dbReference>
<dbReference type="Pfam" id="PF02023">
    <property type="entry name" value="SCAN"/>
    <property type="match status" value="1"/>
</dbReference>
<evidence type="ECO:0000313" key="4">
    <source>
        <dbReference type="Proteomes" id="UP001286313"/>
    </source>
</evidence>
<evidence type="ECO:0000256" key="1">
    <source>
        <dbReference type="SAM" id="MobiDB-lite"/>
    </source>
</evidence>
<evidence type="ECO:0000313" key="3">
    <source>
        <dbReference type="EMBL" id="KAK3890015.1"/>
    </source>
</evidence>
<dbReference type="InterPro" id="IPR038269">
    <property type="entry name" value="SCAN_sf"/>
</dbReference>
<dbReference type="Proteomes" id="UP001286313">
    <property type="component" value="Unassembled WGS sequence"/>
</dbReference>
<name>A0AAE1GDS3_PETCI</name>
<gene>
    <name evidence="3" type="ORF">Pcinc_006012</name>
</gene>
<dbReference type="AlphaFoldDB" id="A0AAE1GDS3"/>
<dbReference type="SUPFAM" id="SSF47353">
    <property type="entry name" value="Retrovirus capsid dimerization domain-like"/>
    <property type="match status" value="1"/>
</dbReference>
<keyword evidence="4" id="KW-1185">Reference proteome</keyword>
<feature type="domain" description="SCAN box" evidence="2">
    <location>
        <begin position="92"/>
        <end position="171"/>
    </location>
</feature>
<organism evidence="3 4">
    <name type="scientific">Petrolisthes cinctipes</name>
    <name type="common">Flat porcelain crab</name>
    <dbReference type="NCBI Taxonomy" id="88211"/>
    <lineage>
        <taxon>Eukaryota</taxon>
        <taxon>Metazoa</taxon>
        <taxon>Ecdysozoa</taxon>
        <taxon>Arthropoda</taxon>
        <taxon>Crustacea</taxon>
        <taxon>Multicrustacea</taxon>
        <taxon>Malacostraca</taxon>
        <taxon>Eumalacostraca</taxon>
        <taxon>Eucarida</taxon>
        <taxon>Decapoda</taxon>
        <taxon>Pleocyemata</taxon>
        <taxon>Anomura</taxon>
        <taxon>Galatheoidea</taxon>
        <taxon>Porcellanidae</taxon>
        <taxon>Petrolisthes</taxon>
    </lineage>
</organism>
<accession>A0AAE1GDS3</accession>
<dbReference type="Gene3D" id="1.10.4020.10">
    <property type="entry name" value="DNA breaking-rejoining enzymes"/>
    <property type="match status" value="1"/>
</dbReference>
<dbReference type="PANTHER" id="PTHR46888">
    <property type="entry name" value="ZINC KNUCKLE DOMAINCONTAINING PROTEIN-RELATED"/>
    <property type="match status" value="1"/>
</dbReference>
<dbReference type="PANTHER" id="PTHR46888:SF1">
    <property type="entry name" value="RIBONUCLEASE H"/>
    <property type="match status" value="1"/>
</dbReference>
<proteinExistence type="predicted"/>
<reference evidence="3" key="1">
    <citation type="submission" date="2023-10" db="EMBL/GenBank/DDBJ databases">
        <title>Genome assemblies of two species of porcelain crab, Petrolisthes cinctipes and Petrolisthes manimaculis (Anomura: Porcellanidae).</title>
        <authorList>
            <person name="Angst P."/>
        </authorList>
    </citation>
    <scope>NUCLEOTIDE SEQUENCE</scope>
    <source>
        <strain evidence="3">PB745_01</strain>
        <tissue evidence="3">Gill</tissue>
    </source>
</reference>
<dbReference type="InterPro" id="IPR003309">
    <property type="entry name" value="SCAN_dom"/>
</dbReference>
<evidence type="ECO:0000259" key="2">
    <source>
        <dbReference type="Pfam" id="PF02023"/>
    </source>
</evidence>
<sequence>MSKLSTIEELKGQAELLGLLGDDVTKFILQQQAVEREERAREREEREKEREEREKERQFELAELQLAWSRRREDLAMNLAFKALLTGFDKIPERYRQEFRGNKIRVSENYRQFATRLLHLFDSWRDSSKIPQTFEGLREFIVLDQFLASLTPDLRLFIKEQEITDLKMAMEKADT</sequence>
<feature type="region of interest" description="Disordered" evidence="1">
    <location>
        <begin position="34"/>
        <end position="54"/>
    </location>
</feature>
<comment type="caution">
    <text evidence="3">The sequence shown here is derived from an EMBL/GenBank/DDBJ whole genome shotgun (WGS) entry which is preliminary data.</text>
</comment>